<comment type="caution">
    <text evidence="2">The sequence shown here is derived from an EMBL/GenBank/DDBJ whole genome shotgun (WGS) entry which is preliminary data.</text>
</comment>
<evidence type="ECO:0000313" key="2">
    <source>
        <dbReference type="EMBL" id="OMO78039.1"/>
    </source>
</evidence>
<protein>
    <submittedName>
        <fullName evidence="2">Uncharacterized protein</fullName>
    </submittedName>
</protein>
<name>A0A1R3I668_COCAP</name>
<proteinExistence type="predicted"/>
<gene>
    <name evidence="2" type="ORF">CCACVL1_14688</name>
</gene>
<dbReference type="Proteomes" id="UP000188268">
    <property type="component" value="Unassembled WGS sequence"/>
</dbReference>
<evidence type="ECO:0000256" key="1">
    <source>
        <dbReference type="SAM" id="MobiDB-lite"/>
    </source>
</evidence>
<dbReference type="EMBL" id="AWWV01010626">
    <property type="protein sequence ID" value="OMO78039.1"/>
    <property type="molecule type" value="Genomic_DNA"/>
</dbReference>
<keyword evidence="3" id="KW-1185">Reference proteome</keyword>
<sequence length="77" mass="8573">MVRYRFGENRMLGRAAFAQLQPTPTSYGSTSISPPHHTHQAPPPLVALAISFRLYHQPTSFHSIKSTPRHQNPPPAS</sequence>
<feature type="compositionally biased region" description="Polar residues" evidence="1">
    <location>
        <begin position="22"/>
        <end position="33"/>
    </location>
</feature>
<dbReference type="Gramene" id="OMO78039">
    <property type="protein sequence ID" value="OMO78039"/>
    <property type="gene ID" value="CCACVL1_14688"/>
</dbReference>
<reference evidence="2 3" key="1">
    <citation type="submission" date="2013-09" db="EMBL/GenBank/DDBJ databases">
        <title>Corchorus capsularis genome sequencing.</title>
        <authorList>
            <person name="Alam M."/>
            <person name="Haque M.S."/>
            <person name="Islam M.S."/>
            <person name="Emdad E.M."/>
            <person name="Islam M.M."/>
            <person name="Ahmed B."/>
            <person name="Halim A."/>
            <person name="Hossen Q.M.M."/>
            <person name="Hossain M.Z."/>
            <person name="Ahmed R."/>
            <person name="Khan M.M."/>
            <person name="Islam R."/>
            <person name="Rashid M.M."/>
            <person name="Khan S.A."/>
            <person name="Rahman M.S."/>
            <person name="Alam M."/>
        </authorList>
    </citation>
    <scope>NUCLEOTIDE SEQUENCE [LARGE SCALE GENOMIC DNA]</scope>
    <source>
        <strain evidence="3">cv. CVL-1</strain>
        <tissue evidence="2">Whole seedling</tissue>
    </source>
</reference>
<evidence type="ECO:0000313" key="3">
    <source>
        <dbReference type="Proteomes" id="UP000188268"/>
    </source>
</evidence>
<feature type="region of interest" description="Disordered" evidence="1">
    <location>
        <begin position="22"/>
        <end position="42"/>
    </location>
</feature>
<accession>A0A1R3I668</accession>
<dbReference type="AlphaFoldDB" id="A0A1R3I668"/>
<organism evidence="2 3">
    <name type="scientific">Corchorus capsularis</name>
    <name type="common">Jute</name>
    <dbReference type="NCBI Taxonomy" id="210143"/>
    <lineage>
        <taxon>Eukaryota</taxon>
        <taxon>Viridiplantae</taxon>
        <taxon>Streptophyta</taxon>
        <taxon>Embryophyta</taxon>
        <taxon>Tracheophyta</taxon>
        <taxon>Spermatophyta</taxon>
        <taxon>Magnoliopsida</taxon>
        <taxon>eudicotyledons</taxon>
        <taxon>Gunneridae</taxon>
        <taxon>Pentapetalae</taxon>
        <taxon>rosids</taxon>
        <taxon>malvids</taxon>
        <taxon>Malvales</taxon>
        <taxon>Malvaceae</taxon>
        <taxon>Grewioideae</taxon>
        <taxon>Apeibeae</taxon>
        <taxon>Corchorus</taxon>
    </lineage>
</organism>